<organism evidence="1 2">
    <name type="scientific">Allomyces macrogynus (strain ATCC 38327)</name>
    <name type="common">Allomyces javanicus var. macrogynus</name>
    <dbReference type="NCBI Taxonomy" id="578462"/>
    <lineage>
        <taxon>Eukaryota</taxon>
        <taxon>Fungi</taxon>
        <taxon>Fungi incertae sedis</taxon>
        <taxon>Blastocladiomycota</taxon>
        <taxon>Blastocladiomycetes</taxon>
        <taxon>Blastocladiales</taxon>
        <taxon>Blastocladiaceae</taxon>
        <taxon>Allomyces</taxon>
    </lineage>
</organism>
<sequence length="128" mass="14156">MPSRRSALVRSKAYNPAPCWTLLLVQARQLHFYQIAGKIKDETVDCPPIPSNCRFLTIGLAKGTMSYMPPISSTVETLALEHLRLHYDNVFATAFFDGMLPPALRSLRIAGSGSETNDALLTEVIPDH</sequence>
<accession>A0A0L0T5A2</accession>
<reference evidence="1 2" key="1">
    <citation type="submission" date="2009-11" db="EMBL/GenBank/DDBJ databases">
        <title>Annotation of Allomyces macrogynus ATCC 38327.</title>
        <authorList>
            <consortium name="The Broad Institute Genome Sequencing Platform"/>
            <person name="Russ C."/>
            <person name="Cuomo C."/>
            <person name="Burger G."/>
            <person name="Gray M.W."/>
            <person name="Holland P.W.H."/>
            <person name="King N."/>
            <person name="Lang F.B.F."/>
            <person name="Roger A.J."/>
            <person name="Ruiz-Trillo I."/>
            <person name="Young S.K."/>
            <person name="Zeng Q."/>
            <person name="Gargeya S."/>
            <person name="Fitzgerald M."/>
            <person name="Haas B."/>
            <person name="Abouelleil A."/>
            <person name="Alvarado L."/>
            <person name="Arachchi H.M."/>
            <person name="Berlin A."/>
            <person name="Chapman S.B."/>
            <person name="Gearin G."/>
            <person name="Goldberg J."/>
            <person name="Griggs A."/>
            <person name="Gujja S."/>
            <person name="Hansen M."/>
            <person name="Heiman D."/>
            <person name="Howarth C."/>
            <person name="Larimer J."/>
            <person name="Lui A."/>
            <person name="MacDonald P.J.P."/>
            <person name="McCowen C."/>
            <person name="Montmayeur A."/>
            <person name="Murphy C."/>
            <person name="Neiman D."/>
            <person name="Pearson M."/>
            <person name="Priest M."/>
            <person name="Roberts A."/>
            <person name="Saif S."/>
            <person name="Shea T."/>
            <person name="Sisk P."/>
            <person name="Stolte C."/>
            <person name="Sykes S."/>
            <person name="Wortman J."/>
            <person name="Nusbaum C."/>
            <person name="Birren B."/>
        </authorList>
    </citation>
    <scope>NUCLEOTIDE SEQUENCE [LARGE SCALE GENOMIC DNA]</scope>
    <source>
        <strain evidence="1 2">ATCC 38327</strain>
    </source>
</reference>
<dbReference type="VEuPathDB" id="FungiDB:AMAG_20132"/>
<gene>
    <name evidence="1" type="ORF">AMAG_20132</name>
</gene>
<reference evidence="2" key="2">
    <citation type="submission" date="2009-11" db="EMBL/GenBank/DDBJ databases">
        <title>The Genome Sequence of Allomyces macrogynus strain ATCC 38327.</title>
        <authorList>
            <consortium name="The Broad Institute Genome Sequencing Platform"/>
            <person name="Russ C."/>
            <person name="Cuomo C."/>
            <person name="Shea T."/>
            <person name="Young S.K."/>
            <person name="Zeng Q."/>
            <person name="Koehrsen M."/>
            <person name="Haas B."/>
            <person name="Borodovsky M."/>
            <person name="Guigo R."/>
            <person name="Alvarado L."/>
            <person name="Berlin A."/>
            <person name="Borenstein D."/>
            <person name="Chen Z."/>
            <person name="Engels R."/>
            <person name="Freedman E."/>
            <person name="Gellesch M."/>
            <person name="Goldberg J."/>
            <person name="Griggs A."/>
            <person name="Gujja S."/>
            <person name="Heiman D."/>
            <person name="Hepburn T."/>
            <person name="Howarth C."/>
            <person name="Jen D."/>
            <person name="Larson L."/>
            <person name="Lewis B."/>
            <person name="Mehta T."/>
            <person name="Park D."/>
            <person name="Pearson M."/>
            <person name="Roberts A."/>
            <person name="Saif S."/>
            <person name="Shenoy N."/>
            <person name="Sisk P."/>
            <person name="Stolte C."/>
            <person name="Sykes S."/>
            <person name="Walk T."/>
            <person name="White J."/>
            <person name="Yandava C."/>
            <person name="Burger G."/>
            <person name="Gray M.W."/>
            <person name="Holland P.W.H."/>
            <person name="King N."/>
            <person name="Lang F.B.F."/>
            <person name="Roger A.J."/>
            <person name="Ruiz-Trillo I."/>
            <person name="Lander E."/>
            <person name="Nusbaum C."/>
        </authorList>
    </citation>
    <scope>NUCLEOTIDE SEQUENCE [LARGE SCALE GENOMIC DNA]</scope>
    <source>
        <strain evidence="2">ATCC 38327</strain>
    </source>
</reference>
<dbReference type="EMBL" id="GG745363">
    <property type="protein sequence ID" value="KNE69891.1"/>
    <property type="molecule type" value="Genomic_DNA"/>
</dbReference>
<dbReference type="AlphaFoldDB" id="A0A0L0T5A2"/>
<evidence type="ECO:0000313" key="1">
    <source>
        <dbReference type="EMBL" id="KNE69891.1"/>
    </source>
</evidence>
<dbReference type="Proteomes" id="UP000054350">
    <property type="component" value="Unassembled WGS sequence"/>
</dbReference>
<protein>
    <submittedName>
        <fullName evidence="1">Uncharacterized protein</fullName>
    </submittedName>
</protein>
<keyword evidence="2" id="KW-1185">Reference proteome</keyword>
<evidence type="ECO:0000313" key="2">
    <source>
        <dbReference type="Proteomes" id="UP000054350"/>
    </source>
</evidence>
<name>A0A0L0T5A2_ALLM3</name>
<proteinExistence type="predicted"/>